<feature type="transmembrane region" description="Helical" evidence="7">
    <location>
        <begin position="141"/>
        <end position="159"/>
    </location>
</feature>
<feature type="transmembrane region" description="Helical" evidence="7">
    <location>
        <begin position="46"/>
        <end position="71"/>
    </location>
</feature>
<dbReference type="EMBL" id="CP013659">
    <property type="protein sequence ID" value="ALS75812.1"/>
    <property type="molecule type" value="Genomic_DNA"/>
</dbReference>
<dbReference type="KEGG" id="prt:AUC31_11695"/>
<gene>
    <name evidence="9" type="ORF">AUC31_11695</name>
</gene>
<dbReference type="Pfam" id="PF07690">
    <property type="entry name" value="MFS_1"/>
    <property type="match status" value="1"/>
</dbReference>
<keyword evidence="6 7" id="KW-0472">Membrane</keyword>
<dbReference type="Gene3D" id="1.20.1250.20">
    <property type="entry name" value="MFS general substrate transporter like domains"/>
    <property type="match status" value="1"/>
</dbReference>
<evidence type="ECO:0000256" key="4">
    <source>
        <dbReference type="ARBA" id="ARBA00022692"/>
    </source>
</evidence>
<dbReference type="GO" id="GO:0022857">
    <property type="term" value="F:transmembrane transporter activity"/>
    <property type="evidence" value="ECO:0007669"/>
    <property type="project" value="InterPro"/>
</dbReference>
<keyword evidence="4 7" id="KW-0812">Transmembrane</keyword>
<dbReference type="InterPro" id="IPR011701">
    <property type="entry name" value="MFS"/>
</dbReference>
<dbReference type="SUPFAM" id="SSF103473">
    <property type="entry name" value="MFS general substrate transporter"/>
    <property type="match status" value="1"/>
</dbReference>
<evidence type="ECO:0000256" key="5">
    <source>
        <dbReference type="ARBA" id="ARBA00022989"/>
    </source>
</evidence>
<dbReference type="OrthoDB" id="9788453at2"/>
<dbReference type="InterPro" id="IPR050189">
    <property type="entry name" value="MFS_Efflux_Transporters"/>
</dbReference>
<name>A0A0U2Z974_9BACL</name>
<comment type="subcellular location">
    <subcellularLocation>
        <location evidence="1">Cell membrane</location>
        <topology evidence="1">Multi-pass membrane protein</topology>
    </subcellularLocation>
</comment>
<dbReference type="Proteomes" id="UP000067683">
    <property type="component" value="Chromosome"/>
</dbReference>
<keyword evidence="5 7" id="KW-1133">Transmembrane helix</keyword>
<feature type="transmembrane region" description="Helical" evidence="7">
    <location>
        <begin position="304"/>
        <end position="326"/>
    </location>
</feature>
<evidence type="ECO:0000256" key="1">
    <source>
        <dbReference type="ARBA" id="ARBA00004651"/>
    </source>
</evidence>
<evidence type="ECO:0000256" key="2">
    <source>
        <dbReference type="ARBA" id="ARBA00022448"/>
    </source>
</evidence>
<feature type="transmembrane region" description="Helical" evidence="7">
    <location>
        <begin position="83"/>
        <end position="102"/>
    </location>
</feature>
<evidence type="ECO:0000256" key="3">
    <source>
        <dbReference type="ARBA" id="ARBA00022475"/>
    </source>
</evidence>
<feature type="transmembrane region" description="Helical" evidence="7">
    <location>
        <begin position="171"/>
        <end position="192"/>
    </location>
</feature>
<feature type="transmembrane region" description="Helical" evidence="7">
    <location>
        <begin position="213"/>
        <end position="235"/>
    </location>
</feature>
<evidence type="ECO:0000256" key="7">
    <source>
        <dbReference type="SAM" id="Phobius"/>
    </source>
</evidence>
<dbReference type="PANTHER" id="PTHR43124">
    <property type="entry name" value="PURINE EFFLUX PUMP PBUE"/>
    <property type="match status" value="1"/>
</dbReference>
<feature type="transmembrane region" description="Helical" evidence="7">
    <location>
        <begin position="280"/>
        <end position="298"/>
    </location>
</feature>
<dbReference type="GO" id="GO:0005886">
    <property type="term" value="C:plasma membrane"/>
    <property type="evidence" value="ECO:0007669"/>
    <property type="project" value="UniProtKB-SubCell"/>
</dbReference>
<keyword evidence="10" id="KW-1185">Reference proteome</keyword>
<evidence type="ECO:0000256" key="6">
    <source>
        <dbReference type="ARBA" id="ARBA00023136"/>
    </source>
</evidence>
<dbReference type="InterPro" id="IPR020846">
    <property type="entry name" value="MFS_dom"/>
</dbReference>
<dbReference type="InterPro" id="IPR036259">
    <property type="entry name" value="MFS_trans_sf"/>
</dbReference>
<feature type="domain" description="Major facilitator superfamily (MFS) profile" evidence="8">
    <location>
        <begin position="17"/>
        <end position="395"/>
    </location>
</feature>
<evidence type="ECO:0000313" key="9">
    <source>
        <dbReference type="EMBL" id="ALS75812.1"/>
    </source>
</evidence>
<feature type="transmembrane region" description="Helical" evidence="7">
    <location>
        <begin position="108"/>
        <end position="129"/>
    </location>
</feature>
<feature type="transmembrane region" description="Helical" evidence="7">
    <location>
        <begin position="16"/>
        <end position="40"/>
    </location>
</feature>
<evidence type="ECO:0000259" key="8">
    <source>
        <dbReference type="PROSITE" id="PS50850"/>
    </source>
</evidence>
<accession>A0A0U2Z974</accession>
<keyword evidence="3" id="KW-1003">Cell membrane</keyword>
<dbReference type="STRING" id="200991.AUC31_11695"/>
<dbReference type="PANTHER" id="PTHR43124:SF3">
    <property type="entry name" value="CHLORAMPHENICOL EFFLUX PUMP RV0191"/>
    <property type="match status" value="1"/>
</dbReference>
<reference evidence="9" key="1">
    <citation type="submission" date="2016-01" db="EMBL/GenBank/DDBJ databases">
        <title>Complete genome of Planococcus rifietoensis type strain M8.</title>
        <authorList>
            <person name="See-Too W.S."/>
        </authorList>
    </citation>
    <scope>NUCLEOTIDE SEQUENCE [LARGE SCALE GENOMIC DNA]</scope>
    <source>
        <strain evidence="9">M8</strain>
    </source>
</reference>
<dbReference type="AlphaFoldDB" id="A0A0U2Z974"/>
<feature type="transmembrane region" description="Helical" evidence="7">
    <location>
        <begin position="247"/>
        <end position="268"/>
    </location>
</feature>
<dbReference type="CDD" id="cd17324">
    <property type="entry name" value="MFS_NepI_like"/>
    <property type="match status" value="1"/>
</dbReference>
<dbReference type="PROSITE" id="PS50850">
    <property type="entry name" value="MFS"/>
    <property type="match status" value="1"/>
</dbReference>
<sequence length="410" mass="43469">METASTPELFTTKQKVLAFTLTLLTFVMGTSEFVIVGLLAEVSADLNISLAVAGTLVSGFAIAYAIGTPFLTAFVSRFPKYPLMLTLISIFTAGNVLSALSGSYELLIFSRIITAVVSGVLVALSMSIASDIMPENKKGPIIALVFAGFTISNVIGVPLGTLIGQLGNWQLTFWFTTLLGIISLVMAIFILPRKLKVVKASAKDQLGLLANPRMILAFFIPTFSIAGTYTIYTYITPILEDGMGIPTRYVSAVLLAYGAFSILSNVLAGKIAGRNGVSKLRYVFIVQAVILASLYFTIGTTFAGLVSLMLMAIMIYAMNATIQMYLMNLATIYSPAAKDFASSLTPVAVNIGIALGATLGGYVVAQGGYIHLSWVGALCALLASGLAFLSTRLDRADDFSTARAKAGLEQ</sequence>
<dbReference type="RefSeq" id="WP_058382515.1">
    <property type="nucleotide sequence ID" value="NZ_CP013659.2"/>
</dbReference>
<feature type="transmembrane region" description="Helical" evidence="7">
    <location>
        <begin position="371"/>
        <end position="389"/>
    </location>
</feature>
<evidence type="ECO:0000313" key="10">
    <source>
        <dbReference type="Proteomes" id="UP000067683"/>
    </source>
</evidence>
<protein>
    <submittedName>
        <fullName evidence="9">MFS transporter</fullName>
    </submittedName>
</protein>
<feature type="transmembrane region" description="Helical" evidence="7">
    <location>
        <begin position="347"/>
        <end position="365"/>
    </location>
</feature>
<organism evidence="9 10">
    <name type="scientific">Planococcus rifietoensis</name>
    <dbReference type="NCBI Taxonomy" id="200991"/>
    <lineage>
        <taxon>Bacteria</taxon>
        <taxon>Bacillati</taxon>
        <taxon>Bacillota</taxon>
        <taxon>Bacilli</taxon>
        <taxon>Bacillales</taxon>
        <taxon>Caryophanaceae</taxon>
        <taxon>Planococcus</taxon>
    </lineage>
</organism>
<proteinExistence type="predicted"/>
<keyword evidence="2" id="KW-0813">Transport</keyword>